<dbReference type="PANTHER" id="PTHR38048">
    <property type="entry name" value="EXPRESSED PROTEIN"/>
    <property type="match status" value="1"/>
</dbReference>
<protein>
    <submittedName>
        <fullName evidence="2">Hemerythrin domain-containing protein</fullName>
    </submittedName>
</protein>
<dbReference type="OrthoDB" id="8225825at2"/>
<evidence type="ECO:0000259" key="1">
    <source>
        <dbReference type="Pfam" id="PF01814"/>
    </source>
</evidence>
<dbReference type="InterPro" id="IPR053206">
    <property type="entry name" value="Dimeric_xanthone_biosynth"/>
</dbReference>
<sequence length="171" mass="19362">MAGSSEARSRLTAFGNQLIEVHIWLREQLEDLRDDVDDYFDGKGLPSRDLRAHCLSFCSALTRHHTGEDRGAFPVIADEHPELRKVISELKTDHNRIDWILGNLEKLLGNLPETPDPATAANVRAELEGLSAIMETHFIYEEKKLISVLNSMNVPGWRADKPDFLLTEDDE</sequence>
<keyword evidence="3" id="KW-1185">Reference proteome</keyword>
<accession>A0A4R4YCL8</accession>
<dbReference type="Proteomes" id="UP000294947">
    <property type="component" value="Unassembled WGS sequence"/>
</dbReference>
<organism evidence="2 3">
    <name type="scientific">Saccharopolyspora elongata</name>
    <dbReference type="NCBI Taxonomy" id="2530387"/>
    <lineage>
        <taxon>Bacteria</taxon>
        <taxon>Bacillati</taxon>
        <taxon>Actinomycetota</taxon>
        <taxon>Actinomycetes</taxon>
        <taxon>Pseudonocardiales</taxon>
        <taxon>Pseudonocardiaceae</taxon>
        <taxon>Saccharopolyspora</taxon>
    </lineage>
</organism>
<dbReference type="EMBL" id="SMKW01000056">
    <property type="protein sequence ID" value="TDD41614.1"/>
    <property type="molecule type" value="Genomic_DNA"/>
</dbReference>
<dbReference type="Gene3D" id="1.20.120.520">
    <property type="entry name" value="nmb1532 protein domain like"/>
    <property type="match status" value="1"/>
</dbReference>
<dbReference type="CDD" id="cd12108">
    <property type="entry name" value="Hr-like"/>
    <property type="match status" value="1"/>
</dbReference>
<evidence type="ECO:0000313" key="3">
    <source>
        <dbReference type="Proteomes" id="UP000294947"/>
    </source>
</evidence>
<dbReference type="AlphaFoldDB" id="A0A4R4YCL8"/>
<feature type="domain" description="Hemerythrin-like" evidence="1">
    <location>
        <begin position="18"/>
        <end position="147"/>
    </location>
</feature>
<evidence type="ECO:0000313" key="2">
    <source>
        <dbReference type="EMBL" id="TDD41614.1"/>
    </source>
</evidence>
<dbReference type="RefSeq" id="WP_132491860.1">
    <property type="nucleotide sequence ID" value="NZ_SMKW01000056.1"/>
</dbReference>
<dbReference type="Pfam" id="PF01814">
    <property type="entry name" value="Hemerythrin"/>
    <property type="match status" value="1"/>
</dbReference>
<gene>
    <name evidence="2" type="ORF">E1288_31840</name>
</gene>
<reference evidence="2 3" key="1">
    <citation type="submission" date="2019-03" db="EMBL/GenBank/DDBJ databases">
        <title>Draft genome sequences of novel Actinobacteria.</title>
        <authorList>
            <person name="Sahin N."/>
            <person name="Ay H."/>
            <person name="Saygin H."/>
        </authorList>
    </citation>
    <scope>NUCLEOTIDE SEQUENCE [LARGE SCALE GENOMIC DNA]</scope>
    <source>
        <strain evidence="2 3">7K502</strain>
    </source>
</reference>
<dbReference type="PANTHER" id="PTHR38048:SF2">
    <property type="entry name" value="HEMERYTHRIN-LIKE DOMAIN-CONTAINING PROTEIN"/>
    <property type="match status" value="1"/>
</dbReference>
<name>A0A4R4YCL8_9PSEU</name>
<dbReference type="InterPro" id="IPR012312">
    <property type="entry name" value="Hemerythrin-like"/>
</dbReference>
<comment type="caution">
    <text evidence="2">The sequence shown here is derived from an EMBL/GenBank/DDBJ whole genome shotgun (WGS) entry which is preliminary data.</text>
</comment>
<proteinExistence type="predicted"/>